<dbReference type="AlphaFoldDB" id="A0A7S2ZN90"/>
<keyword evidence="4" id="KW-0156">Chromatin regulator</keyword>
<feature type="repeat" description="WD" evidence="6">
    <location>
        <begin position="316"/>
        <end position="359"/>
    </location>
</feature>
<dbReference type="Pfam" id="PF12265">
    <property type="entry name" value="CAF1C_H4-bd"/>
    <property type="match status" value="1"/>
</dbReference>
<dbReference type="InterPro" id="IPR022052">
    <property type="entry name" value="Histone-bd_RBBP4-like_N"/>
</dbReference>
<dbReference type="InterPro" id="IPR001680">
    <property type="entry name" value="WD40_rpt"/>
</dbReference>
<dbReference type="InterPro" id="IPR050459">
    <property type="entry name" value="WD_repeat_RBAP46/RBAP48/MSI1"/>
</dbReference>
<evidence type="ECO:0000256" key="5">
    <source>
        <dbReference type="ARBA" id="ARBA00023242"/>
    </source>
</evidence>
<evidence type="ECO:0000259" key="7">
    <source>
        <dbReference type="Pfam" id="PF12265"/>
    </source>
</evidence>
<feature type="repeat" description="WD" evidence="6">
    <location>
        <begin position="268"/>
        <end position="309"/>
    </location>
</feature>
<evidence type="ECO:0000256" key="3">
    <source>
        <dbReference type="ARBA" id="ARBA00022737"/>
    </source>
</evidence>
<sequence>MNTKADRRTPGFDQRREHWKHSHVPLLYDWMLSRKCPWPSACVQFGLGYDSRDTYTDRTLYLSERTGETGDANTLYVASARVANEHATRSADVTKKWSENVYRDPLPSSDFRIKKKIIHPGEVNRVRELREGVVVTHTDHPNLFVWDIERQPHRKDTSKGVESNVPDLTLVGHQANAEYAVESVEEGKIIASGGKDKLVLIWQMEDYETLLSSKNSHLLNRTILRGHSDTVEGLAFNPEDSRRLVSGGDDKCVFFWDTRKSAATGKINDAHQGDVNCVDWSHNGMYIASGGADQRIRIWDVRQLSQSSEVTSFADLREHTGQINEVQFQPCGNSSVLGSCAEDGQVLLWDIAQVESDSKSSTGGEIPSLLLFRHYGHQYAVSEFQWSTVPDDPWTIASVSEDEEGATLQIWRPLDLIYNSPVDAANILRSEGI</sequence>
<organism evidence="8">
    <name type="scientific">Rhodosorus marinus</name>
    <dbReference type="NCBI Taxonomy" id="101924"/>
    <lineage>
        <taxon>Eukaryota</taxon>
        <taxon>Rhodophyta</taxon>
        <taxon>Stylonematophyceae</taxon>
        <taxon>Stylonematales</taxon>
        <taxon>Stylonemataceae</taxon>
        <taxon>Rhodosorus</taxon>
    </lineage>
</organism>
<dbReference type="GO" id="GO:0006325">
    <property type="term" value="P:chromatin organization"/>
    <property type="evidence" value="ECO:0007669"/>
    <property type="project" value="UniProtKB-KW"/>
</dbReference>
<evidence type="ECO:0000256" key="4">
    <source>
        <dbReference type="ARBA" id="ARBA00022853"/>
    </source>
</evidence>
<feature type="domain" description="Histone-binding protein RBBP4-like N-terminal" evidence="7">
    <location>
        <begin position="18"/>
        <end position="81"/>
    </location>
</feature>
<evidence type="ECO:0000256" key="2">
    <source>
        <dbReference type="ARBA" id="ARBA00022574"/>
    </source>
</evidence>
<accession>A0A7S2ZN90</accession>
<dbReference type="InterPro" id="IPR036322">
    <property type="entry name" value="WD40_repeat_dom_sf"/>
</dbReference>
<comment type="subcellular location">
    <subcellularLocation>
        <location evidence="1">Nucleus</location>
    </subcellularLocation>
</comment>
<name>A0A7S2ZN90_9RHOD</name>
<dbReference type="PROSITE" id="PS50294">
    <property type="entry name" value="WD_REPEATS_REGION"/>
    <property type="match status" value="3"/>
</dbReference>
<dbReference type="PANTHER" id="PTHR22850">
    <property type="entry name" value="WD40 REPEAT FAMILY"/>
    <property type="match status" value="1"/>
</dbReference>
<dbReference type="InterPro" id="IPR020472">
    <property type="entry name" value="WD40_PAC1"/>
</dbReference>
<keyword evidence="3" id="KW-0677">Repeat</keyword>
<reference evidence="8" key="1">
    <citation type="submission" date="2021-01" db="EMBL/GenBank/DDBJ databases">
        <authorList>
            <person name="Corre E."/>
            <person name="Pelletier E."/>
            <person name="Niang G."/>
            <person name="Scheremetjew M."/>
            <person name="Finn R."/>
            <person name="Kale V."/>
            <person name="Holt S."/>
            <person name="Cochrane G."/>
            <person name="Meng A."/>
            <person name="Brown T."/>
            <person name="Cohen L."/>
        </authorList>
    </citation>
    <scope>NUCLEOTIDE SEQUENCE</scope>
    <source>
        <strain evidence="8">CCMP 769</strain>
    </source>
</reference>
<protein>
    <recommendedName>
        <fullName evidence="7">Histone-binding protein RBBP4-like N-terminal domain-containing protein</fullName>
    </recommendedName>
</protein>
<dbReference type="PROSITE" id="PS50082">
    <property type="entry name" value="WD_REPEATS_2"/>
    <property type="match status" value="3"/>
</dbReference>
<feature type="repeat" description="WD" evidence="6">
    <location>
        <begin position="224"/>
        <end position="266"/>
    </location>
</feature>
<evidence type="ECO:0000256" key="1">
    <source>
        <dbReference type="ARBA" id="ARBA00004123"/>
    </source>
</evidence>
<dbReference type="GO" id="GO:0005634">
    <property type="term" value="C:nucleus"/>
    <property type="evidence" value="ECO:0007669"/>
    <property type="project" value="UniProtKB-SubCell"/>
</dbReference>
<dbReference type="EMBL" id="HBHW01017584">
    <property type="protein sequence ID" value="CAE0045689.1"/>
    <property type="molecule type" value="Transcribed_RNA"/>
</dbReference>
<proteinExistence type="predicted"/>
<dbReference type="PROSITE" id="PS00678">
    <property type="entry name" value="WD_REPEATS_1"/>
    <property type="match status" value="3"/>
</dbReference>
<dbReference type="InterPro" id="IPR019775">
    <property type="entry name" value="WD40_repeat_CS"/>
</dbReference>
<evidence type="ECO:0000256" key="6">
    <source>
        <dbReference type="PROSITE-ProRule" id="PRU00221"/>
    </source>
</evidence>
<dbReference type="InterPro" id="IPR015943">
    <property type="entry name" value="WD40/YVTN_repeat-like_dom_sf"/>
</dbReference>
<dbReference type="SMART" id="SM00320">
    <property type="entry name" value="WD40"/>
    <property type="match status" value="5"/>
</dbReference>
<gene>
    <name evidence="8" type="ORF">RMAR00112_LOCUS13664</name>
</gene>
<dbReference type="PRINTS" id="PR00320">
    <property type="entry name" value="GPROTEINBRPT"/>
</dbReference>
<dbReference type="SUPFAM" id="SSF50978">
    <property type="entry name" value="WD40 repeat-like"/>
    <property type="match status" value="1"/>
</dbReference>
<dbReference type="Pfam" id="PF00400">
    <property type="entry name" value="WD40"/>
    <property type="match status" value="4"/>
</dbReference>
<keyword evidence="5" id="KW-0539">Nucleus</keyword>
<dbReference type="Gene3D" id="2.130.10.10">
    <property type="entry name" value="YVTN repeat-like/Quinoprotein amine dehydrogenase"/>
    <property type="match status" value="1"/>
</dbReference>
<keyword evidence="2 6" id="KW-0853">WD repeat</keyword>
<evidence type="ECO:0000313" key="8">
    <source>
        <dbReference type="EMBL" id="CAE0045689.1"/>
    </source>
</evidence>